<keyword evidence="2" id="KW-0238">DNA-binding</keyword>
<organism evidence="5 6">
    <name type="scientific">Tropicimonas aquimaris</name>
    <dbReference type="NCBI Taxonomy" id="914152"/>
    <lineage>
        <taxon>Bacteria</taxon>
        <taxon>Pseudomonadati</taxon>
        <taxon>Pseudomonadota</taxon>
        <taxon>Alphaproteobacteria</taxon>
        <taxon>Rhodobacterales</taxon>
        <taxon>Roseobacteraceae</taxon>
        <taxon>Tropicimonas</taxon>
    </lineage>
</organism>
<evidence type="ECO:0000259" key="4">
    <source>
        <dbReference type="PROSITE" id="PS01124"/>
    </source>
</evidence>
<sequence>MSDVASPLSQRCEWHKAPITCIEDASKIRFLSGLEVLKLRRGPIVGSISFAEINGLKFSYGDIEGSFAVKGPLSDSDVTIAVGLQFPHGARHWFEDIANGSVGVYHPGDEHTAHYNLAAKYGTVSLGYDQLEEEAAKVGLVLDRKGLGATGIHSRRLSPGVVAHLSKGFGAVNGAEFPVSLPKSKVAEDFLRAAIVHLAREPIAVPAGGSLSRGHSRVVSRALEFIDANLCDPIFVAEIASAAGTSQRTLHRAFRDILGATPQGYLRALLGSLI</sequence>
<keyword evidence="3" id="KW-0804">Transcription</keyword>
<feature type="domain" description="HTH araC/xylS-type" evidence="4">
    <location>
        <begin position="220"/>
        <end position="267"/>
    </location>
</feature>
<dbReference type="Gene3D" id="1.10.10.60">
    <property type="entry name" value="Homeodomain-like"/>
    <property type="match status" value="1"/>
</dbReference>
<dbReference type="PROSITE" id="PS01124">
    <property type="entry name" value="HTH_ARAC_FAMILY_2"/>
    <property type="match status" value="1"/>
</dbReference>
<name>A0ABW3IUY5_9RHOB</name>
<keyword evidence="6" id="KW-1185">Reference proteome</keyword>
<dbReference type="EMBL" id="JBHTJT010000046">
    <property type="protein sequence ID" value="MFD0981614.1"/>
    <property type="molecule type" value="Genomic_DNA"/>
</dbReference>
<dbReference type="InterPro" id="IPR009057">
    <property type="entry name" value="Homeodomain-like_sf"/>
</dbReference>
<evidence type="ECO:0000256" key="2">
    <source>
        <dbReference type="ARBA" id="ARBA00023125"/>
    </source>
</evidence>
<evidence type="ECO:0000256" key="3">
    <source>
        <dbReference type="ARBA" id="ARBA00023163"/>
    </source>
</evidence>
<evidence type="ECO:0000313" key="5">
    <source>
        <dbReference type="EMBL" id="MFD0981614.1"/>
    </source>
</evidence>
<proteinExistence type="predicted"/>
<protein>
    <recommendedName>
        <fullName evidence="4">HTH araC/xylS-type domain-containing protein</fullName>
    </recommendedName>
</protein>
<evidence type="ECO:0000256" key="1">
    <source>
        <dbReference type="ARBA" id="ARBA00023015"/>
    </source>
</evidence>
<dbReference type="SUPFAM" id="SSF46689">
    <property type="entry name" value="Homeodomain-like"/>
    <property type="match status" value="1"/>
</dbReference>
<dbReference type="RefSeq" id="WP_386076724.1">
    <property type="nucleotide sequence ID" value="NZ_JBHTJT010000046.1"/>
</dbReference>
<dbReference type="InterPro" id="IPR018060">
    <property type="entry name" value="HTH_AraC"/>
</dbReference>
<dbReference type="Proteomes" id="UP001597108">
    <property type="component" value="Unassembled WGS sequence"/>
</dbReference>
<accession>A0ABW3IUY5</accession>
<evidence type="ECO:0000313" key="6">
    <source>
        <dbReference type="Proteomes" id="UP001597108"/>
    </source>
</evidence>
<comment type="caution">
    <text evidence="5">The sequence shown here is derived from an EMBL/GenBank/DDBJ whole genome shotgun (WGS) entry which is preliminary data.</text>
</comment>
<gene>
    <name evidence="5" type="ORF">ACFQ2S_18425</name>
</gene>
<reference evidence="6" key="1">
    <citation type="journal article" date="2019" name="Int. J. Syst. Evol. Microbiol.">
        <title>The Global Catalogue of Microorganisms (GCM) 10K type strain sequencing project: providing services to taxonomists for standard genome sequencing and annotation.</title>
        <authorList>
            <consortium name="The Broad Institute Genomics Platform"/>
            <consortium name="The Broad Institute Genome Sequencing Center for Infectious Disease"/>
            <person name="Wu L."/>
            <person name="Ma J."/>
        </authorList>
    </citation>
    <scope>NUCLEOTIDE SEQUENCE [LARGE SCALE GENOMIC DNA]</scope>
    <source>
        <strain evidence="6">CCUG 60524</strain>
    </source>
</reference>
<dbReference type="PANTHER" id="PTHR46796">
    <property type="entry name" value="HTH-TYPE TRANSCRIPTIONAL ACTIVATOR RHAS-RELATED"/>
    <property type="match status" value="1"/>
</dbReference>
<dbReference type="InterPro" id="IPR050204">
    <property type="entry name" value="AraC_XylS_family_regulators"/>
</dbReference>
<keyword evidence="1" id="KW-0805">Transcription regulation</keyword>